<organism evidence="3 4">
    <name type="scientific">Paenibacillus flagellatus</name>
    <dbReference type="NCBI Taxonomy" id="2211139"/>
    <lineage>
        <taxon>Bacteria</taxon>
        <taxon>Bacillati</taxon>
        <taxon>Bacillota</taxon>
        <taxon>Bacilli</taxon>
        <taxon>Bacillales</taxon>
        <taxon>Paenibacillaceae</taxon>
        <taxon>Paenibacillus</taxon>
    </lineage>
</organism>
<reference evidence="3 4" key="1">
    <citation type="submission" date="2018-05" db="EMBL/GenBank/DDBJ databases">
        <title>Paenibacillus flagellatus sp. nov., isolated from selenium mineral soil.</title>
        <authorList>
            <person name="Dai X."/>
        </authorList>
    </citation>
    <scope>NUCLEOTIDE SEQUENCE [LARGE SCALE GENOMIC DNA]</scope>
    <source>
        <strain evidence="3 4">DXL2</strain>
    </source>
</reference>
<dbReference type="Pfam" id="PF14279">
    <property type="entry name" value="HNH_5"/>
    <property type="match status" value="1"/>
</dbReference>
<comment type="caution">
    <text evidence="3">The sequence shown here is derived from an EMBL/GenBank/DDBJ whole genome shotgun (WGS) entry which is preliminary data.</text>
</comment>
<gene>
    <name evidence="3" type="ORF">DLM86_06605</name>
</gene>
<evidence type="ECO:0000259" key="2">
    <source>
        <dbReference type="SMART" id="SM00507"/>
    </source>
</evidence>
<protein>
    <submittedName>
        <fullName evidence="3">Restriction endonuclease</fullName>
    </submittedName>
</protein>
<keyword evidence="4" id="KW-1185">Reference proteome</keyword>
<dbReference type="SMART" id="SM00507">
    <property type="entry name" value="HNHc"/>
    <property type="match status" value="1"/>
</dbReference>
<evidence type="ECO:0000313" key="4">
    <source>
        <dbReference type="Proteomes" id="UP000247476"/>
    </source>
</evidence>
<sequence>MGPDPRTAPEELTSGDAPATKRCSRCGESKPLTDFLRRTGRRSGKASRRGACRQCRKLQKADSSAIPIEPPMAERVPEEDDALPLPKKRTKKPLPEPPPRPEGPEASVLRPTREGIIRMRGRTDKGRRWYQETDLETAVTLVLEHAAVVVNRHTIRRIYTNKKFRQYILMRDNYTCHFCGEYGDTIDHLLPRAKGGHTTPVNCVCACHLCNQSKADRSLDDFVSDFDD</sequence>
<feature type="region of interest" description="Disordered" evidence="1">
    <location>
        <begin position="1"/>
        <end position="113"/>
    </location>
</feature>
<dbReference type="GO" id="GO:0004519">
    <property type="term" value="F:endonuclease activity"/>
    <property type="evidence" value="ECO:0007669"/>
    <property type="project" value="UniProtKB-KW"/>
</dbReference>
<feature type="compositionally biased region" description="Basic residues" evidence="1">
    <location>
        <begin position="38"/>
        <end position="58"/>
    </location>
</feature>
<dbReference type="InterPro" id="IPR003615">
    <property type="entry name" value="HNH_nuc"/>
</dbReference>
<dbReference type="Gene3D" id="1.10.30.50">
    <property type="match status" value="1"/>
</dbReference>
<name>A0A2V5KER1_9BACL</name>
<dbReference type="CDD" id="cd00085">
    <property type="entry name" value="HNHc"/>
    <property type="match status" value="1"/>
</dbReference>
<keyword evidence="3" id="KW-0540">Nuclease</keyword>
<dbReference type="PANTHER" id="PTHR33877">
    <property type="entry name" value="SLL1193 PROTEIN"/>
    <property type="match status" value="1"/>
</dbReference>
<dbReference type="InterPro" id="IPR052892">
    <property type="entry name" value="NA-targeting_endonuclease"/>
</dbReference>
<accession>A0A2V5KER1</accession>
<dbReference type="EMBL" id="QJVJ01000002">
    <property type="protein sequence ID" value="PYI56633.1"/>
    <property type="molecule type" value="Genomic_DNA"/>
</dbReference>
<dbReference type="OrthoDB" id="9802901at2"/>
<keyword evidence="3" id="KW-0378">Hydrolase</keyword>
<keyword evidence="3" id="KW-0255">Endonuclease</keyword>
<dbReference type="Proteomes" id="UP000247476">
    <property type="component" value="Unassembled WGS sequence"/>
</dbReference>
<proteinExistence type="predicted"/>
<dbReference type="AlphaFoldDB" id="A0A2V5KER1"/>
<evidence type="ECO:0000313" key="3">
    <source>
        <dbReference type="EMBL" id="PYI56633.1"/>
    </source>
</evidence>
<evidence type="ECO:0000256" key="1">
    <source>
        <dbReference type="SAM" id="MobiDB-lite"/>
    </source>
</evidence>
<dbReference type="InterPro" id="IPR029471">
    <property type="entry name" value="HNH_5"/>
</dbReference>
<dbReference type="PANTHER" id="PTHR33877:SF2">
    <property type="entry name" value="OS07G0170200 PROTEIN"/>
    <property type="match status" value="1"/>
</dbReference>
<feature type="domain" description="HNH nuclease" evidence="2">
    <location>
        <begin position="163"/>
        <end position="212"/>
    </location>
</feature>